<evidence type="ECO:0000256" key="1">
    <source>
        <dbReference type="SAM" id="MobiDB-lite"/>
    </source>
</evidence>
<evidence type="ECO:0000313" key="3">
    <source>
        <dbReference type="Proteomes" id="UP001164549"/>
    </source>
</evidence>
<sequence>MPNTARTIKEEVRLLGARKRPLTYGKMVDIIKERHPEANTTVKTVQWYASKLRREGSDVQVKDGRTAANDNSAGSKH</sequence>
<organism evidence="2 3">
    <name type="scientific">Xanthomonas phage vB_Xar_IVIA-DoCa5</name>
    <dbReference type="NCBI Taxonomy" id="2975532"/>
    <lineage>
        <taxon>Viruses</taxon>
        <taxon>Duplodnaviria</taxon>
        <taxon>Heunggongvirae</taxon>
        <taxon>Uroviricota</taxon>
        <taxon>Caudoviricetes</taxon>
        <taxon>Mesyanzhinovviridae</taxon>
        <taxon>Bradleyvirinae</taxon>
        <taxon>Docaquintavirus</taxon>
        <taxon>Docaquintavirus doca5</taxon>
    </lineage>
</organism>
<proteinExistence type="predicted"/>
<name>A0A9X9JN63_9CAUD</name>
<evidence type="ECO:0000313" key="2">
    <source>
        <dbReference type="EMBL" id="UYA98713.1"/>
    </source>
</evidence>
<feature type="compositionally biased region" description="Basic and acidic residues" evidence="1">
    <location>
        <begin position="54"/>
        <end position="65"/>
    </location>
</feature>
<keyword evidence="3" id="KW-1185">Reference proteome</keyword>
<dbReference type="EMBL" id="ON932079">
    <property type="protein sequence ID" value="UYA98713.1"/>
    <property type="molecule type" value="Genomic_DNA"/>
</dbReference>
<reference evidence="2" key="1">
    <citation type="submission" date="2022-07" db="EMBL/GenBank/DDBJ databases">
        <title>Comparative analysis of new lytic phages for the biological control of phytopathogenic Xanthomonas spp.</title>
        <authorList>
            <person name="Domingo-Calap M.L."/>
            <person name="Bernabeu-Gimeno M."/>
            <person name="Aure C.M."/>
            <person name="Marco-Noales E."/>
            <person name="Domingo-Calap P."/>
        </authorList>
    </citation>
    <scope>NUCLEOTIDE SEQUENCE</scope>
</reference>
<feature type="compositionally biased region" description="Polar residues" evidence="1">
    <location>
        <begin position="68"/>
        <end position="77"/>
    </location>
</feature>
<gene>
    <name evidence="2" type="ORF">IVIADoCa5_43</name>
</gene>
<protein>
    <submittedName>
        <fullName evidence="2">Uncharacterized protein</fullName>
    </submittedName>
</protein>
<dbReference type="Proteomes" id="UP001164549">
    <property type="component" value="Segment"/>
</dbReference>
<feature type="region of interest" description="Disordered" evidence="1">
    <location>
        <begin position="54"/>
        <end position="77"/>
    </location>
</feature>
<accession>A0A9X9JN63</accession>